<keyword evidence="2" id="KW-1185">Reference proteome</keyword>
<organism evidence="1 2">
    <name type="scientific">Pluteus cervinus</name>
    <dbReference type="NCBI Taxonomy" id="181527"/>
    <lineage>
        <taxon>Eukaryota</taxon>
        <taxon>Fungi</taxon>
        <taxon>Dikarya</taxon>
        <taxon>Basidiomycota</taxon>
        <taxon>Agaricomycotina</taxon>
        <taxon>Agaricomycetes</taxon>
        <taxon>Agaricomycetidae</taxon>
        <taxon>Agaricales</taxon>
        <taxon>Pluteineae</taxon>
        <taxon>Pluteaceae</taxon>
        <taxon>Pluteus</taxon>
    </lineage>
</organism>
<reference evidence="1 2" key="1">
    <citation type="journal article" date="2019" name="Nat. Ecol. Evol.">
        <title>Megaphylogeny resolves global patterns of mushroom evolution.</title>
        <authorList>
            <person name="Varga T."/>
            <person name="Krizsan K."/>
            <person name="Foldi C."/>
            <person name="Dima B."/>
            <person name="Sanchez-Garcia M."/>
            <person name="Sanchez-Ramirez S."/>
            <person name="Szollosi G.J."/>
            <person name="Szarkandi J.G."/>
            <person name="Papp V."/>
            <person name="Albert L."/>
            <person name="Andreopoulos W."/>
            <person name="Angelini C."/>
            <person name="Antonin V."/>
            <person name="Barry K.W."/>
            <person name="Bougher N.L."/>
            <person name="Buchanan P."/>
            <person name="Buyck B."/>
            <person name="Bense V."/>
            <person name="Catcheside P."/>
            <person name="Chovatia M."/>
            <person name="Cooper J."/>
            <person name="Damon W."/>
            <person name="Desjardin D."/>
            <person name="Finy P."/>
            <person name="Geml J."/>
            <person name="Haridas S."/>
            <person name="Hughes K."/>
            <person name="Justo A."/>
            <person name="Karasinski D."/>
            <person name="Kautmanova I."/>
            <person name="Kiss B."/>
            <person name="Kocsube S."/>
            <person name="Kotiranta H."/>
            <person name="LaButti K.M."/>
            <person name="Lechner B.E."/>
            <person name="Liimatainen K."/>
            <person name="Lipzen A."/>
            <person name="Lukacs Z."/>
            <person name="Mihaltcheva S."/>
            <person name="Morgado L.N."/>
            <person name="Niskanen T."/>
            <person name="Noordeloos M.E."/>
            <person name="Ohm R.A."/>
            <person name="Ortiz-Santana B."/>
            <person name="Ovrebo C."/>
            <person name="Racz N."/>
            <person name="Riley R."/>
            <person name="Savchenko A."/>
            <person name="Shiryaev A."/>
            <person name="Soop K."/>
            <person name="Spirin V."/>
            <person name="Szebenyi C."/>
            <person name="Tomsovsky M."/>
            <person name="Tulloss R.E."/>
            <person name="Uehling J."/>
            <person name="Grigoriev I.V."/>
            <person name="Vagvolgyi C."/>
            <person name="Papp T."/>
            <person name="Martin F.M."/>
            <person name="Miettinen O."/>
            <person name="Hibbett D.S."/>
            <person name="Nagy L.G."/>
        </authorList>
    </citation>
    <scope>NUCLEOTIDE SEQUENCE [LARGE SCALE GENOMIC DNA]</scope>
    <source>
        <strain evidence="1 2">NL-1719</strain>
    </source>
</reference>
<name>A0ACD3AUI8_9AGAR</name>
<protein>
    <submittedName>
        <fullName evidence="1">Uncharacterized protein</fullName>
    </submittedName>
</protein>
<dbReference type="EMBL" id="ML208331">
    <property type="protein sequence ID" value="TFK69426.1"/>
    <property type="molecule type" value="Genomic_DNA"/>
</dbReference>
<evidence type="ECO:0000313" key="1">
    <source>
        <dbReference type="EMBL" id="TFK69426.1"/>
    </source>
</evidence>
<accession>A0ACD3AUI8</accession>
<evidence type="ECO:0000313" key="2">
    <source>
        <dbReference type="Proteomes" id="UP000308600"/>
    </source>
</evidence>
<sequence>MCVQSTTSLDLESLEVLRGRYTDVRAFMTLIRKSEDLGYDRGVVCGRRLGLVRVGQGVEDKQAQKQRGPSGSEQAGAVFESVYWWSTTVGAVLIKCFFFLFVFFLSSVGPSQSGSSRRTYLVK</sequence>
<dbReference type="Proteomes" id="UP000308600">
    <property type="component" value="Unassembled WGS sequence"/>
</dbReference>
<gene>
    <name evidence="1" type="ORF">BDN72DRAFT_614316</name>
</gene>
<proteinExistence type="predicted"/>